<evidence type="ECO:0000313" key="1">
    <source>
        <dbReference type="EMBL" id="KIY68345.1"/>
    </source>
</evidence>
<proteinExistence type="predicted"/>
<gene>
    <name evidence="1" type="ORF">CYLTODRAFT_262459</name>
</gene>
<sequence>MRQRTRLMGITLSTRPTMRKDDTSPRTFTTIMDPLPPLSSSRSPLRAFILSLTILTLLLRHTPTTTRAVMLAGSRRVTCMRHHLNTLAHWLDPHTALLLRTKSLLCRSSKTAPLIFSGVNTQQGCQRQPSPT</sequence>
<organism evidence="1 2">
    <name type="scientific">Cylindrobasidium torrendii FP15055 ss-10</name>
    <dbReference type="NCBI Taxonomy" id="1314674"/>
    <lineage>
        <taxon>Eukaryota</taxon>
        <taxon>Fungi</taxon>
        <taxon>Dikarya</taxon>
        <taxon>Basidiomycota</taxon>
        <taxon>Agaricomycotina</taxon>
        <taxon>Agaricomycetes</taxon>
        <taxon>Agaricomycetidae</taxon>
        <taxon>Agaricales</taxon>
        <taxon>Marasmiineae</taxon>
        <taxon>Physalacriaceae</taxon>
        <taxon>Cylindrobasidium</taxon>
    </lineage>
</organism>
<name>A0A0D7BDR4_9AGAR</name>
<dbReference type="AlphaFoldDB" id="A0A0D7BDR4"/>
<dbReference type="EMBL" id="KN880504">
    <property type="protein sequence ID" value="KIY68345.1"/>
    <property type="molecule type" value="Genomic_DNA"/>
</dbReference>
<evidence type="ECO:0000313" key="2">
    <source>
        <dbReference type="Proteomes" id="UP000054007"/>
    </source>
</evidence>
<keyword evidence="2" id="KW-1185">Reference proteome</keyword>
<accession>A0A0D7BDR4</accession>
<protein>
    <submittedName>
        <fullName evidence="1">Uncharacterized protein</fullName>
    </submittedName>
</protein>
<reference evidence="1 2" key="1">
    <citation type="journal article" date="2015" name="Fungal Genet. Biol.">
        <title>Evolution of novel wood decay mechanisms in Agaricales revealed by the genome sequences of Fistulina hepatica and Cylindrobasidium torrendii.</title>
        <authorList>
            <person name="Floudas D."/>
            <person name="Held B.W."/>
            <person name="Riley R."/>
            <person name="Nagy L.G."/>
            <person name="Koehler G."/>
            <person name="Ransdell A.S."/>
            <person name="Younus H."/>
            <person name="Chow J."/>
            <person name="Chiniquy J."/>
            <person name="Lipzen A."/>
            <person name="Tritt A."/>
            <person name="Sun H."/>
            <person name="Haridas S."/>
            <person name="LaButti K."/>
            <person name="Ohm R.A."/>
            <person name="Kues U."/>
            <person name="Blanchette R.A."/>
            <person name="Grigoriev I.V."/>
            <person name="Minto R.E."/>
            <person name="Hibbett D.S."/>
        </authorList>
    </citation>
    <scope>NUCLEOTIDE SEQUENCE [LARGE SCALE GENOMIC DNA]</scope>
    <source>
        <strain evidence="1 2">FP15055 ss-10</strain>
    </source>
</reference>
<dbReference type="Proteomes" id="UP000054007">
    <property type="component" value="Unassembled WGS sequence"/>
</dbReference>